<dbReference type="PANTHER" id="PTHR37308:SF1">
    <property type="entry name" value="POLYPRENYL-PHOSPHATE TRANSPORTER"/>
    <property type="match status" value="1"/>
</dbReference>
<dbReference type="EMBL" id="CP021425">
    <property type="protein sequence ID" value="ARU57665.1"/>
    <property type="molecule type" value="Genomic_DNA"/>
</dbReference>
<keyword evidence="1" id="KW-0472">Membrane</keyword>
<feature type="transmembrane region" description="Helical" evidence="1">
    <location>
        <begin position="189"/>
        <end position="213"/>
    </location>
</feature>
<gene>
    <name evidence="2" type="ORF">OLMES_3638</name>
</gene>
<dbReference type="KEGG" id="ome:OLMES_3638"/>
<feature type="transmembrane region" description="Helical" evidence="1">
    <location>
        <begin position="220"/>
        <end position="237"/>
    </location>
</feature>
<proteinExistence type="predicted"/>
<feature type="transmembrane region" description="Helical" evidence="1">
    <location>
        <begin position="149"/>
        <end position="177"/>
    </location>
</feature>
<feature type="transmembrane region" description="Helical" evidence="1">
    <location>
        <begin position="55"/>
        <end position="80"/>
    </location>
</feature>
<evidence type="ECO:0000313" key="3">
    <source>
        <dbReference type="Proteomes" id="UP000196027"/>
    </source>
</evidence>
<evidence type="ECO:0000313" key="2">
    <source>
        <dbReference type="EMBL" id="ARU57665.1"/>
    </source>
</evidence>
<feature type="transmembrane region" description="Helical" evidence="1">
    <location>
        <begin position="116"/>
        <end position="137"/>
    </location>
</feature>
<dbReference type="AlphaFoldDB" id="A0A1Y0IDU6"/>
<dbReference type="PANTHER" id="PTHR37308">
    <property type="entry name" value="INTEGRAL MEMBRANE PROTEIN"/>
    <property type="match status" value="1"/>
</dbReference>
<name>A0A1Y0IDU6_9GAMM</name>
<sequence length="305" mass="33161">MLVFKGMAMGAADIVPGVSGGTIAFITGIYQELIDTLSGVHPRLLVEWRNNGFLAFWQALNGNFLICLFSGILLSVFSLAKLISYLLVAHPQLVWSFFFGLIIASVWHVGRQVQRWSPMVIVTFLLGAAIAYMITTVTPGAVEPTTLNVFLAGMVAISAMILPGISGSFILLLLGLYQAILSAVKSLDFVTIGVFGAGCVCGLLAMSHLLSWAFRRFPELVLSLLCGFMVGALNKVWPWKHTVSFRTNSHGEQVPLEQINVMPEQYHVLTGMSPETGEAVMLAILAICLVLALEWLGKNMSKSVR</sequence>
<reference evidence="2 3" key="1">
    <citation type="submission" date="2017-05" db="EMBL/GenBank/DDBJ databases">
        <title>Genomic insights into alkan degradation activity of Oleiphilus messinensis.</title>
        <authorList>
            <person name="Kozyavkin S.A."/>
            <person name="Slesarev A.I."/>
            <person name="Golyshin P.N."/>
            <person name="Korzhenkov A."/>
            <person name="Golyshina O.N."/>
            <person name="Toshchakov S.V."/>
        </authorList>
    </citation>
    <scope>NUCLEOTIDE SEQUENCE [LARGE SCALE GENOMIC DNA]</scope>
    <source>
        <strain evidence="2 3">ME102</strain>
    </source>
</reference>
<accession>A0A1Y0IDU6</accession>
<dbReference type="Proteomes" id="UP000196027">
    <property type="component" value="Chromosome"/>
</dbReference>
<dbReference type="Pfam" id="PF04018">
    <property type="entry name" value="VCA0040-like"/>
    <property type="match status" value="1"/>
</dbReference>
<keyword evidence="1" id="KW-0812">Transmembrane</keyword>
<dbReference type="InterPro" id="IPR007163">
    <property type="entry name" value="VCA0040-like"/>
</dbReference>
<evidence type="ECO:0000256" key="1">
    <source>
        <dbReference type="SAM" id="Phobius"/>
    </source>
</evidence>
<organism evidence="2 3">
    <name type="scientific">Oleiphilus messinensis</name>
    <dbReference type="NCBI Taxonomy" id="141451"/>
    <lineage>
        <taxon>Bacteria</taxon>
        <taxon>Pseudomonadati</taxon>
        <taxon>Pseudomonadota</taxon>
        <taxon>Gammaproteobacteria</taxon>
        <taxon>Oceanospirillales</taxon>
        <taxon>Oleiphilaceae</taxon>
        <taxon>Oleiphilus</taxon>
    </lineage>
</organism>
<keyword evidence="3" id="KW-1185">Reference proteome</keyword>
<keyword evidence="1" id="KW-1133">Transmembrane helix</keyword>
<feature type="transmembrane region" description="Helical" evidence="1">
    <location>
        <begin position="279"/>
        <end position="297"/>
    </location>
</feature>
<feature type="transmembrane region" description="Helical" evidence="1">
    <location>
        <begin position="92"/>
        <end position="110"/>
    </location>
</feature>
<protein>
    <submittedName>
        <fullName evidence="2">Membrane protein</fullName>
    </submittedName>
</protein>
<dbReference type="OrthoDB" id="9793746at2"/>